<dbReference type="EMBL" id="CAJVPY010037243">
    <property type="protein sequence ID" value="CAG8802738.1"/>
    <property type="molecule type" value="Genomic_DNA"/>
</dbReference>
<sequence>SYQWEIESICPMIYEEAKGWALELEEIDVESKEIIGLNVDKADDNDLDGGYKALNDIINEYSSNSENQKCGINENCQNKPNK</sequence>
<evidence type="ECO:0000313" key="1">
    <source>
        <dbReference type="EMBL" id="CAG8802738.1"/>
    </source>
</evidence>
<organism evidence="1 2">
    <name type="scientific">Dentiscutata erythropus</name>
    <dbReference type="NCBI Taxonomy" id="1348616"/>
    <lineage>
        <taxon>Eukaryota</taxon>
        <taxon>Fungi</taxon>
        <taxon>Fungi incertae sedis</taxon>
        <taxon>Mucoromycota</taxon>
        <taxon>Glomeromycotina</taxon>
        <taxon>Glomeromycetes</taxon>
        <taxon>Diversisporales</taxon>
        <taxon>Gigasporaceae</taxon>
        <taxon>Dentiscutata</taxon>
    </lineage>
</organism>
<proteinExistence type="predicted"/>
<accession>A0A9N9K1N6</accession>
<comment type="caution">
    <text evidence="1">The sequence shown here is derived from an EMBL/GenBank/DDBJ whole genome shotgun (WGS) entry which is preliminary data.</text>
</comment>
<reference evidence="1" key="1">
    <citation type="submission" date="2021-06" db="EMBL/GenBank/DDBJ databases">
        <authorList>
            <person name="Kallberg Y."/>
            <person name="Tangrot J."/>
            <person name="Rosling A."/>
        </authorList>
    </citation>
    <scope>NUCLEOTIDE SEQUENCE</scope>
    <source>
        <strain evidence="1">MA453B</strain>
    </source>
</reference>
<keyword evidence="2" id="KW-1185">Reference proteome</keyword>
<protein>
    <submittedName>
        <fullName evidence="1">6328_t:CDS:1</fullName>
    </submittedName>
</protein>
<gene>
    <name evidence="1" type="ORF">DERYTH_LOCUS23746</name>
</gene>
<dbReference type="AlphaFoldDB" id="A0A9N9K1N6"/>
<name>A0A9N9K1N6_9GLOM</name>
<evidence type="ECO:0000313" key="2">
    <source>
        <dbReference type="Proteomes" id="UP000789405"/>
    </source>
</evidence>
<dbReference type="Proteomes" id="UP000789405">
    <property type="component" value="Unassembled WGS sequence"/>
</dbReference>
<feature type="non-terminal residue" evidence="1">
    <location>
        <position position="82"/>
    </location>
</feature>
<feature type="non-terminal residue" evidence="1">
    <location>
        <position position="1"/>
    </location>
</feature>